<reference evidence="1 2" key="1">
    <citation type="journal article" date="2024" name="Plant Biotechnol. J.">
        <title>Genome and CRISPR/Cas9 system of a widespread forest tree (Populus alba) in the world.</title>
        <authorList>
            <person name="Liu Y.J."/>
            <person name="Jiang P.F."/>
            <person name="Han X.M."/>
            <person name="Li X.Y."/>
            <person name="Wang H.M."/>
            <person name="Wang Y.J."/>
            <person name="Wang X.X."/>
            <person name="Zeng Q.Y."/>
        </authorList>
    </citation>
    <scope>NUCLEOTIDE SEQUENCE [LARGE SCALE GENOMIC DNA]</scope>
    <source>
        <strain evidence="2">cv. PAL-ZL1</strain>
    </source>
</reference>
<evidence type="ECO:0000313" key="1">
    <source>
        <dbReference type="EMBL" id="KAL3575614.1"/>
    </source>
</evidence>
<proteinExistence type="predicted"/>
<evidence type="ECO:0000313" key="2">
    <source>
        <dbReference type="Proteomes" id="UP000309997"/>
    </source>
</evidence>
<dbReference type="EMBL" id="RCHU02000012">
    <property type="protein sequence ID" value="KAL3575614.1"/>
    <property type="molecule type" value="Genomic_DNA"/>
</dbReference>
<protein>
    <submittedName>
        <fullName evidence="1">Uncharacterized protein</fullName>
    </submittedName>
</protein>
<name>A0ACC4BB14_POPAL</name>
<organism evidence="1 2">
    <name type="scientific">Populus alba</name>
    <name type="common">White poplar</name>
    <dbReference type="NCBI Taxonomy" id="43335"/>
    <lineage>
        <taxon>Eukaryota</taxon>
        <taxon>Viridiplantae</taxon>
        <taxon>Streptophyta</taxon>
        <taxon>Embryophyta</taxon>
        <taxon>Tracheophyta</taxon>
        <taxon>Spermatophyta</taxon>
        <taxon>Magnoliopsida</taxon>
        <taxon>eudicotyledons</taxon>
        <taxon>Gunneridae</taxon>
        <taxon>Pentapetalae</taxon>
        <taxon>rosids</taxon>
        <taxon>fabids</taxon>
        <taxon>Malpighiales</taxon>
        <taxon>Salicaceae</taxon>
        <taxon>Saliceae</taxon>
        <taxon>Populus</taxon>
    </lineage>
</organism>
<keyword evidence="2" id="KW-1185">Reference proteome</keyword>
<dbReference type="Proteomes" id="UP000309997">
    <property type="component" value="Unassembled WGS sequence"/>
</dbReference>
<gene>
    <name evidence="1" type="ORF">D5086_023715</name>
</gene>
<sequence length="170" mass="18434">MDAIKNNLTLAGPSLGNDVASFVLSQHTFPPRYGPSQSDDKLSHEEMRRESQPAIHPSILKMDLVRIRWWSRTKGRDDMIFESASSAGLLVSIADFMGPKSRGSIKLQTESYVAVPFGAGGMSSLGCFMSGSESMELAQQGKSLISYLLAAIAMGTRKHGLANSFILSHL</sequence>
<accession>A0ACC4BB14</accession>
<comment type="caution">
    <text evidence="1">The sequence shown here is derived from an EMBL/GenBank/DDBJ whole genome shotgun (WGS) entry which is preliminary data.</text>
</comment>